<dbReference type="STRING" id="1385514.N782_07555"/>
<name>A0A0A2TG53_9BACI</name>
<protein>
    <submittedName>
        <fullName evidence="5">ABC transporter ATP-binding protein</fullName>
    </submittedName>
</protein>
<dbReference type="GO" id="GO:0005524">
    <property type="term" value="F:ATP binding"/>
    <property type="evidence" value="ECO:0007669"/>
    <property type="project" value="UniProtKB-KW"/>
</dbReference>
<dbReference type="InterPro" id="IPR003593">
    <property type="entry name" value="AAA+_ATPase"/>
</dbReference>
<dbReference type="InterPro" id="IPR017871">
    <property type="entry name" value="ABC_transporter-like_CS"/>
</dbReference>
<dbReference type="GO" id="GO:0016887">
    <property type="term" value="F:ATP hydrolysis activity"/>
    <property type="evidence" value="ECO:0007669"/>
    <property type="project" value="InterPro"/>
</dbReference>
<sequence>MITLEHVSKSYKKKQVLAPTSIEIQEGGAYGIVGPNGAGKSTLLKLIASLERPTKGTIYFQGNPYSSSVKEVRQSIGYIPQEIALYEELTVKEQLDFWSNISSKKIDDAFVQSMKETLRLDEVANKRVQNLSGGWKRKLNLCVGFIHNPSICLLDEPTAGIDLAAKEDILTWLKALHQQGKTLLYISHDRYELHTLSDQFIVLMNGQVVFHDDKEMFQHTKSQLLKSQTGSQELERIISYL</sequence>
<dbReference type="InterPro" id="IPR027417">
    <property type="entry name" value="P-loop_NTPase"/>
</dbReference>
<dbReference type="PANTHER" id="PTHR42939:SF1">
    <property type="entry name" value="ABC TRANSPORTER ATP-BINDING PROTEIN ALBC-RELATED"/>
    <property type="match status" value="1"/>
</dbReference>
<dbReference type="PROSITE" id="PS50893">
    <property type="entry name" value="ABC_TRANSPORTER_2"/>
    <property type="match status" value="1"/>
</dbReference>
<dbReference type="eggNOG" id="COG1131">
    <property type="taxonomic scope" value="Bacteria"/>
</dbReference>
<evidence type="ECO:0000313" key="5">
    <source>
        <dbReference type="EMBL" id="KGP73086.1"/>
    </source>
</evidence>
<dbReference type="SMART" id="SM00382">
    <property type="entry name" value="AAA"/>
    <property type="match status" value="1"/>
</dbReference>
<organism evidence="5 6">
    <name type="scientific">Pontibacillus yanchengensis Y32</name>
    <dbReference type="NCBI Taxonomy" id="1385514"/>
    <lineage>
        <taxon>Bacteria</taxon>
        <taxon>Bacillati</taxon>
        <taxon>Bacillota</taxon>
        <taxon>Bacilli</taxon>
        <taxon>Bacillales</taxon>
        <taxon>Bacillaceae</taxon>
        <taxon>Pontibacillus</taxon>
    </lineage>
</organism>
<keyword evidence="6" id="KW-1185">Reference proteome</keyword>
<dbReference type="PANTHER" id="PTHR42939">
    <property type="entry name" value="ABC TRANSPORTER ATP-BINDING PROTEIN ALBC-RELATED"/>
    <property type="match status" value="1"/>
</dbReference>
<dbReference type="InterPro" id="IPR003439">
    <property type="entry name" value="ABC_transporter-like_ATP-bd"/>
</dbReference>
<feature type="domain" description="ABC transporter" evidence="4">
    <location>
        <begin position="2"/>
        <end position="230"/>
    </location>
</feature>
<dbReference type="EMBL" id="AVBF01000018">
    <property type="protein sequence ID" value="KGP73086.1"/>
    <property type="molecule type" value="Genomic_DNA"/>
</dbReference>
<dbReference type="CDD" id="cd03230">
    <property type="entry name" value="ABC_DR_subfamily_A"/>
    <property type="match status" value="1"/>
</dbReference>
<evidence type="ECO:0000313" key="6">
    <source>
        <dbReference type="Proteomes" id="UP000030147"/>
    </source>
</evidence>
<dbReference type="InterPro" id="IPR051782">
    <property type="entry name" value="ABC_Transporter_VariousFunc"/>
</dbReference>
<keyword evidence="3 5" id="KW-0067">ATP-binding</keyword>
<proteinExistence type="predicted"/>
<dbReference type="OrthoDB" id="9804819at2"/>
<dbReference type="RefSeq" id="WP_052111252.1">
    <property type="nucleotide sequence ID" value="NZ_AVBF01000018.1"/>
</dbReference>
<dbReference type="PROSITE" id="PS00211">
    <property type="entry name" value="ABC_TRANSPORTER_1"/>
    <property type="match status" value="1"/>
</dbReference>
<dbReference type="AlphaFoldDB" id="A0A0A2TG53"/>
<gene>
    <name evidence="5" type="ORF">N782_07555</name>
</gene>
<evidence type="ECO:0000256" key="3">
    <source>
        <dbReference type="ARBA" id="ARBA00022840"/>
    </source>
</evidence>
<evidence type="ECO:0000256" key="2">
    <source>
        <dbReference type="ARBA" id="ARBA00022741"/>
    </source>
</evidence>
<reference evidence="5 6" key="1">
    <citation type="journal article" date="2015" name="Stand. Genomic Sci.">
        <title>High quality draft genome sequence of the moderately halophilic bacterium Pontibacillus yanchengensis Y32(T) and comparison among Pontibacillus genomes.</title>
        <authorList>
            <person name="Huang J."/>
            <person name="Qiao Z.X."/>
            <person name="Tang J.W."/>
            <person name="Wang G."/>
        </authorList>
    </citation>
    <scope>NUCLEOTIDE SEQUENCE [LARGE SCALE GENOMIC DNA]</scope>
    <source>
        <strain evidence="5 6">Y32</strain>
    </source>
</reference>
<dbReference type="SUPFAM" id="SSF52540">
    <property type="entry name" value="P-loop containing nucleoside triphosphate hydrolases"/>
    <property type="match status" value="1"/>
</dbReference>
<keyword evidence="1" id="KW-0813">Transport</keyword>
<comment type="caution">
    <text evidence="5">The sequence shown here is derived from an EMBL/GenBank/DDBJ whole genome shotgun (WGS) entry which is preliminary data.</text>
</comment>
<dbReference type="Gene3D" id="3.40.50.300">
    <property type="entry name" value="P-loop containing nucleotide triphosphate hydrolases"/>
    <property type="match status" value="1"/>
</dbReference>
<dbReference type="Proteomes" id="UP000030147">
    <property type="component" value="Unassembled WGS sequence"/>
</dbReference>
<evidence type="ECO:0000256" key="1">
    <source>
        <dbReference type="ARBA" id="ARBA00022448"/>
    </source>
</evidence>
<dbReference type="Pfam" id="PF00005">
    <property type="entry name" value="ABC_tran"/>
    <property type="match status" value="1"/>
</dbReference>
<evidence type="ECO:0000259" key="4">
    <source>
        <dbReference type="PROSITE" id="PS50893"/>
    </source>
</evidence>
<accession>A0A0A2TG53</accession>
<keyword evidence="2" id="KW-0547">Nucleotide-binding</keyword>